<feature type="domain" description="G-protein coupled receptors family 1 profile" evidence="11">
    <location>
        <begin position="47"/>
        <end position="299"/>
    </location>
</feature>
<keyword evidence="6 10" id="KW-0472">Membrane</keyword>
<feature type="transmembrane region" description="Helical" evidence="10">
    <location>
        <begin position="109"/>
        <end position="130"/>
    </location>
</feature>
<protein>
    <recommendedName>
        <fullName evidence="11">G-protein coupled receptors family 1 profile domain-containing protein</fullName>
    </recommendedName>
</protein>
<evidence type="ECO:0000256" key="4">
    <source>
        <dbReference type="ARBA" id="ARBA00022989"/>
    </source>
</evidence>
<feature type="transmembrane region" description="Helical" evidence="10">
    <location>
        <begin position="251"/>
        <end position="272"/>
    </location>
</feature>
<evidence type="ECO:0000313" key="12">
    <source>
        <dbReference type="Ensembl" id="ENSCINP00000035738.1"/>
    </source>
</evidence>
<evidence type="ECO:0000313" key="13">
    <source>
        <dbReference type="Proteomes" id="UP000008144"/>
    </source>
</evidence>
<reference evidence="12" key="4">
    <citation type="submission" date="2025-09" db="UniProtKB">
        <authorList>
            <consortium name="Ensembl"/>
        </authorList>
    </citation>
    <scope>IDENTIFICATION</scope>
</reference>
<feature type="transmembrane region" description="Helical" evidence="10">
    <location>
        <begin position="68"/>
        <end position="89"/>
    </location>
</feature>
<dbReference type="GO" id="GO:0008020">
    <property type="term" value="F:G protein-coupled photoreceptor activity"/>
    <property type="evidence" value="ECO:0000318"/>
    <property type="project" value="GO_Central"/>
</dbReference>
<proteinExistence type="inferred from homology"/>
<evidence type="ECO:0000256" key="8">
    <source>
        <dbReference type="ARBA" id="ARBA00023224"/>
    </source>
</evidence>
<feature type="transmembrane region" description="Helical" evidence="10">
    <location>
        <begin position="278"/>
        <end position="296"/>
    </location>
</feature>
<keyword evidence="4 10" id="KW-1133">Transmembrane helix</keyword>
<dbReference type="Proteomes" id="UP000008144">
    <property type="component" value="Chromosome 11"/>
</dbReference>
<reference evidence="12" key="2">
    <citation type="journal article" date="2008" name="Genome Biol.">
        <title>Improved genome assembly and evidence-based global gene model set for the chordate Ciona intestinalis: new insight into intron and operon populations.</title>
        <authorList>
            <person name="Satou Y."/>
            <person name="Mineta K."/>
            <person name="Ogasawara M."/>
            <person name="Sasakura Y."/>
            <person name="Shoguchi E."/>
            <person name="Ueno K."/>
            <person name="Yamada L."/>
            <person name="Matsumoto J."/>
            <person name="Wasserscheid J."/>
            <person name="Dewar K."/>
            <person name="Wiley G.B."/>
            <person name="Macmil S.L."/>
            <person name="Roe B.A."/>
            <person name="Zeller R.W."/>
            <person name="Hastings K.E."/>
            <person name="Lemaire P."/>
            <person name="Lindquist E."/>
            <person name="Endo T."/>
            <person name="Hotta K."/>
            <person name="Inaba K."/>
        </authorList>
    </citation>
    <scope>NUCLEOTIDE SEQUENCE [LARGE SCALE GENOMIC DNA]</scope>
    <source>
        <strain evidence="12">wild type</strain>
    </source>
</reference>
<dbReference type="PROSITE" id="PS50262">
    <property type="entry name" value="G_PROTEIN_RECEP_F1_2"/>
    <property type="match status" value="1"/>
</dbReference>
<dbReference type="Pfam" id="PF00001">
    <property type="entry name" value="7tm_1"/>
    <property type="match status" value="1"/>
</dbReference>
<keyword evidence="8 9" id="KW-0807">Transducer</keyword>
<keyword evidence="3 9" id="KW-0812">Transmembrane</keyword>
<reference evidence="12" key="3">
    <citation type="submission" date="2025-08" db="UniProtKB">
        <authorList>
            <consortium name="Ensembl"/>
        </authorList>
    </citation>
    <scope>IDENTIFICATION</scope>
</reference>
<dbReference type="GeneTree" id="ENSGT00390000009609"/>
<dbReference type="InParanoid" id="H2Y1F4"/>
<dbReference type="InterPro" id="IPR017452">
    <property type="entry name" value="GPCR_Rhodpsn_7TM"/>
</dbReference>
<evidence type="ECO:0000256" key="10">
    <source>
        <dbReference type="SAM" id="Phobius"/>
    </source>
</evidence>
<accession>H2Y1F4</accession>
<evidence type="ECO:0000256" key="7">
    <source>
        <dbReference type="ARBA" id="ARBA00023170"/>
    </source>
</evidence>
<dbReference type="Ensembl" id="ENSCINT00000035049.1">
    <property type="protein sequence ID" value="ENSCINP00000035738.1"/>
    <property type="gene ID" value="ENSCING00000025058.1"/>
</dbReference>
<dbReference type="CDD" id="cd00637">
    <property type="entry name" value="7tm_classA_rhodopsin-like"/>
    <property type="match status" value="1"/>
</dbReference>
<dbReference type="GO" id="GO:0071482">
    <property type="term" value="P:cellular response to light stimulus"/>
    <property type="evidence" value="ECO:0000318"/>
    <property type="project" value="GO_Central"/>
</dbReference>
<keyword evidence="7 9" id="KW-0675">Receptor</keyword>
<dbReference type="STRING" id="7719.ENSCINP00000035738"/>
<dbReference type="GO" id="GO:0005886">
    <property type="term" value="C:plasma membrane"/>
    <property type="evidence" value="ECO:0000318"/>
    <property type="project" value="GO_Central"/>
</dbReference>
<comment type="similarity">
    <text evidence="9">Belongs to the G-protein coupled receptor 1 family.</text>
</comment>
<dbReference type="OMA" id="ECLWDDQ"/>
<evidence type="ECO:0000256" key="6">
    <source>
        <dbReference type="ARBA" id="ARBA00023136"/>
    </source>
</evidence>
<dbReference type="EMBL" id="EAAA01000806">
    <property type="status" value="NOT_ANNOTATED_CDS"/>
    <property type="molecule type" value="Genomic_DNA"/>
</dbReference>
<dbReference type="GO" id="GO:0007186">
    <property type="term" value="P:G protein-coupled receptor signaling pathway"/>
    <property type="evidence" value="ECO:0000318"/>
    <property type="project" value="GO_Central"/>
</dbReference>
<dbReference type="PANTHER" id="PTHR24228:SF59">
    <property type="entry name" value="NEUROPEPTIDE RECEPTOR 15"/>
    <property type="match status" value="1"/>
</dbReference>
<dbReference type="InterPro" id="IPR000276">
    <property type="entry name" value="GPCR_Rhodpsn"/>
</dbReference>
<dbReference type="Gene3D" id="1.20.1070.10">
    <property type="entry name" value="Rhodopsin 7-helix transmembrane proteins"/>
    <property type="match status" value="1"/>
</dbReference>
<dbReference type="AlphaFoldDB" id="H2Y1F4"/>
<evidence type="ECO:0000256" key="9">
    <source>
        <dbReference type="RuleBase" id="RU000688"/>
    </source>
</evidence>
<reference evidence="13" key="1">
    <citation type="journal article" date="2002" name="Science">
        <title>The draft genome of Ciona intestinalis: insights into chordate and vertebrate origins.</title>
        <authorList>
            <person name="Dehal P."/>
            <person name="Satou Y."/>
            <person name="Campbell R.K."/>
            <person name="Chapman J."/>
            <person name="Degnan B."/>
            <person name="De Tomaso A."/>
            <person name="Davidson B."/>
            <person name="Di Gregorio A."/>
            <person name="Gelpke M."/>
            <person name="Goodstein D.M."/>
            <person name="Harafuji N."/>
            <person name="Hastings K.E."/>
            <person name="Ho I."/>
            <person name="Hotta K."/>
            <person name="Huang W."/>
            <person name="Kawashima T."/>
            <person name="Lemaire P."/>
            <person name="Martinez D."/>
            <person name="Meinertzhagen I.A."/>
            <person name="Necula S."/>
            <person name="Nonaka M."/>
            <person name="Putnam N."/>
            <person name="Rash S."/>
            <person name="Saiga H."/>
            <person name="Satake M."/>
            <person name="Terry A."/>
            <person name="Yamada L."/>
            <person name="Wang H.G."/>
            <person name="Awazu S."/>
            <person name="Azumi K."/>
            <person name="Boore J."/>
            <person name="Branno M."/>
            <person name="Chin-Bow S."/>
            <person name="DeSantis R."/>
            <person name="Doyle S."/>
            <person name="Francino P."/>
            <person name="Keys D.N."/>
            <person name="Haga S."/>
            <person name="Hayashi H."/>
            <person name="Hino K."/>
            <person name="Imai K.S."/>
            <person name="Inaba K."/>
            <person name="Kano S."/>
            <person name="Kobayashi K."/>
            <person name="Kobayashi M."/>
            <person name="Lee B.I."/>
            <person name="Makabe K.W."/>
            <person name="Manohar C."/>
            <person name="Matassi G."/>
            <person name="Medina M."/>
            <person name="Mochizuki Y."/>
            <person name="Mount S."/>
            <person name="Morishita T."/>
            <person name="Miura S."/>
            <person name="Nakayama A."/>
            <person name="Nishizaka S."/>
            <person name="Nomoto H."/>
            <person name="Ohta F."/>
            <person name="Oishi K."/>
            <person name="Rigoutsos I."/>
            <person name="Sano M."/>
            <person name="Sasaki A."/>
            <person name="Sasakura Y."/>
            <person name="Shoguchi E."/>
            <person name="Shin-i T."/>
            <person name="Spagnuolo A."/>
            <person name="Stainier D."/>
            <person name="Suzuki M.M."/>
            <person name="Tassy O."/>
            <person name="Takatori N."/>
            <person name="Tokuoka M."/>
            <person name="Yagi K."/>
            <person name="Yoshizaki F."/>
            <person name="Wada S."/>
            <person name="Zhang C."/>
            <person name="Hyatt P.D."/>
            <person name="Larimer F."/>
            <person name="Detter C."/>
            <person name="Doggett N."/>
            <person name="Glavina T."/>
            <person name="Hawkins T."/>
            <person name="Richardson P."/>
            <person name="Lucas S."/>
            <person name="Kohara Y."/>
            <person name="Levine M."/>
            <person name="Satoh N."/>
            <person name="Rokhsar D.S."/>
        </authorList>
    </citation>
    <scope>NUCLEOTIDE SEQUENCE [LARGE SCALE GENOMIC DNA]</scope>
</reference>
<comment type="subcellular location">
    <subcellularLocation>
        <location evidence="1">Cell membrane</location>
        <topology evidence="1">Multi-pass membrane protein</topology>
    </subcellularLocation>
</comment>
<evidence type="ECO:0000256" key="5">
    <source>
        <dbReference type="ARBA" id="ARBA00023040"/>
    </source>
</evidence>
<feature type="transmembrane region" description="Helical" evidence="10">
    <location>
        <begin position="34"/>
        <end position="56"/>
    </location>
</feature>
<name>H2Y1F4_CIOIN</name>
<evidence type="ECO:0000256" key="1">
    <source>
        <dbReference type="ARBA" id="ARBA00004651"/>
    </source>
</evidence>
<feature type="transmembrane region" description="Helical" evidence="10">
    <location>
        <begin position="151"/>
        <end position="173"/>
    </location>
</feature>
<evidence type="ECO:0000256" key="3">
    <source>
        <dbReference type="ARBA" id="ARBA00022692"/>
    </source>
</evidence>
<dbReference type="HOGENOM" id="CLU_009579_3_3_1"/>
<organism evidence="12 13">
    <name type="scientific">Ciona intestinalis</name>
    <name type="common">Transparent sea squirt</name>
    <name type="synonym">Ascidia intestinalis</name>
    <dbReference type="NCBI Taxonomy" id="7719"/>
    <lineage>
        <taxon>Eukaryota</taxon>
        <taxon>Metazoa</taxon>
        <taxon>Chordata</taxon>
        <taxon>Tunicata</taxon>
        <taxon>Ascidiacea</taxon>
        <taxon>Phlebobranchia</taxon>
        <taxon>Cionidae</taxon>
        <taxon>Ciona</taxon>
    </lineage>
</organism>
<evidence type="ECO:0000256" key="2">
    <source>
        <dbReference type="ARBA" id="ARBA00022475"/>
    </source>
</evidence>
<dbReference type="GO" id="GO:0007602">
    <property type="term" value="P:phototransduction"/>
    <property type="evidence" value="ECO:0000318"/>
    <property type="project" value="GO_Central"/>
</dbReference>
<keyword evidence="2" id="KW-1003">Cell membrane</keyword>
<feature type="transmembrane region" description="Helical" evidence="10">
    <location>
        <begin position="193"/>
        <end position="215"/>
    </location>
</feature>
<keyword evidence="5 9" id="KW-0297">G-protein coupled receptor</keyword>
<sequence length="299" mass="33926">METDALDLTNISDSTTLNPNPWSTRPLAQQIVEMIYLVIVMTVGSIGNMLVVAAIVIRKKVHVYGNIFIINLAVADLMINTQVVMVLVPSVLSNVIANENTLPDIPCRIIGFMMSVTCSCSIHNLTAVSVNRYWAVVRSSSYSRVFSNRNTVIFVIAIWLWSIILFVPSIPLTGKPYDPKIMECLWDDQFSRLYTVVLVVVVIMFPLITICVCYWKLYKNVRKGGVWFKKQQESTRVRQPIKREIRLLKTLAVAILAYVICWLPYGMCIIIDPINIPALPNFILNFVLQIFGWMAFTNS</sequence>
<dbReference type="SUPFAM" id="SSF81321">
    <property type="entry name" value="Family A G protein-coupled receptor-like"/>
    <property type="match status" value="1"/>
</dbReference>
<keyword evidence="13" id="KW-1185">Reference proteome</keyword>
<dbReference type="PANTHER" id="PTHR24228">
    <property type="entry name" value="B2 BRADYKININ RECEPTOR/ANGIOTENSIN II RECEPTOR"/>
    <property type="match status" value="1"/>
</dbReference>
<evidence type="ECO:0000259" key="11">
    <source>
        <dbReference type="PROSITE" id="PS50262"/>
    </source>
</evidence>
<dbReference type="PRINTS" id="PR00237">
    <property type="entry name" value="GPCRRHODOPSN"/>
</dbReference>
<dbReference type="PROSITE" id="PS00237">
    <property type="entry name" value="G_PROTEIN_RECEP_F1_1"/>
    <property type="match status" value="1"/>
</dbReference>